<dbReference type="InterPro" id="IPR050482">
    <property type="entry name" value="Sensor_HK_TwoCompSys"/>
</dbReference>
<dbReference type="SMART" id="SM00387">
    <property type="entry name" value="HATPase_c"/>
    <property type="match status" value="1"/>
</dbReference>
<dbReference type="InterPro" id="IPR005467">
    <property type="entry name" value="His_kinase_dom"/>
</dbReference>
<dbReference type="EMBL" id="BAAAMN010000048">
    <property type="protein sequence ID" value="GAA2042024.1"/>
    <property type="molecule type" value="Genomic_DNA"/>
</dbReference>
<gene>
    <name evidence="7" type="ORF">GCM10009720_23270</name>
</gene>
<evidence type="ECO:0000256" key="5">
    <source>
        <dbReference type="SAM" id="Phobius"/>
    </source>
</evidence>
<feature type="transmembrane region" description="Helical" evidence="5">
    <location>
        <begin position="124"/>
        <end position="142"/>
    </location>
</feature>
<dbReference type="PIRSF" id="PIRSF037434">
    <property type="entry name" value="STHK_ChrS"/>
    <property type="match status" value="1"/>
</dbReference>
<sequence length="420" mass="44633">MGIVNTPLQDPGAPVGPAVGATRRAMSIGQHVIAVVLTIIGMARGIDTTDAPIWLVIGVGVVYLAWHTAGIWIPKRTDSITPMRWWLIGLAVLWAGAVATTAEYIWLAFLLWLLAGHLLPGRGAVVFSVLVYALTAAAPLLHHGTTSYPNLIGPLIGGVFALGISRGYLELLRESDARQQLVEHLTRAQDETARLQDELALAQRHSGALAERTRISRDIHDTVAQGLSSIRLIAHAEQGRIADASTTKTLAHLESVATDALADVRRIIAALAPAELDDDGLATALQGMLERLSTTTGIRTELRADSALPALSPDAEVALLRAAQSALGNIREHSQATLAVMNLIDASDAIRLDIVDDGIGFDPASLDAGTERSATNSYGLRFMRTRLRELGGGLDIETAPGDGTRLSAYLPIRAASKETP</sequence>
<feature type="transmembrane region" description="Helical" evidence="5">
    <location>
        <begin position="53"/>
        <end position="73"/>
    </location>
</feature>
<keyword evidence="5" id="KW-0812">Transmembrane</keyword>
<feature type="domain" description="Histidine kinase" evidence="6">
    <location>
        <begin position="218"/>
        <end position="414"/>
    </location>
</feature>
<dbReference type="InterPro" id="IPR003594">
    <property type="entry name" value="HATPase_dom"/>
</dbReference>
<evidence type="ECO:0000313" key="8">
    <source>
        <dbReference type="Proteomes" id="UP001501461"/>
    </source>
</evidence>
<dbReference type="InterPro" id="IPR036890">
    <property type="entry name" value="HATPase_C_sf"/>
</dbReference>
<dbReference type="PROSITE" id="PS50109">
    <property type="entry name" value="HIS_KIN"/>
    <property type="match status" value="1"/>
</dbReference>
<dbReference type="CDD" id="cd16917">
    <property type="entry name" value="HATPase_UhpB-NarQ-NarX-like"/>
    <property type="match status" value="1"/>
</dbReference>
<dbReference type="Gene3D" id="3.30.565.10">
    <property type="entry name" value="Histidine kinase-like ATPase, C-terminal domain"/>
    <property type="match status" value="1"/>
</dbReference>
<evidence type="ECO:0000256" key="4">
    <source>
        <dbReference type="SAM" id="Coils"/>
    </source>
</evidence>
<feature type="transmembrane region" description="Helical" evidence="5">
    <location>
        <begin position="85"/>
        <end position="112"/>
    </location>
</feature>
<keyword evidence="5" id="KW-0472">Membrane</keyword>
<dbReference type="InterPro" id="IPR011712">
    <property type="entry name" value="Sig_transdc_His_kin_sub3_dim/P"/>
</dbReference>
<keyword evidence="3" id="KW-0902">Two-component regulatory system</keyword>
<dbReference type="Gene3D" id="1.20.5.1930">
    <property type="match status" value="1"/>
</dbReference>
<dbReference type="InterPro" id="IPR017205">
    <property type="entry name" value="Sig_transdc_His_kinase_ChrS"/>
</dbReference>
<evidence type="ECO:0000256" key="2">
    <source>
        <dbReference type="ARBA" id="ARBA00022777"/>
    </source>
</evidence>
<feature type="transmembrane region" description="Helical" evidence="5">
    <location>
        <begin position="28"/>
        <end position="46"/>
    </location>
</feature>
<keyword evidence="5" id="KW-1133">Transmembrane helix</keyword>
<accession>A0ABN2UTB4</accession>
<comment type="caution">
    <text evidence="7">The sequence shown here is derived from an EMBL/GenBank/DDBJ whole genome shotgun (WGS) entry which is preliminary data.</text>
</comment>
<dbReference type="PANTHER" id="PTHR24421">
    <property type="entry name" value="NITRATE/NITRITE SENSOR PROTEIN NARX-RELATED"/>
    <property type="match status" value="1"/>
</dbReference>
<organism evidence="7 8">
    <name type="scientific">Yaniella flava</name>
    <dbReference type="NCBI Taxonomy" id="287930"/>
    <lineage>
        <taxon>Bacteria</taxon>
        <taxon>Bacillati</taxon>
        <taxon>Actinomycetota</taxon>
        <taxon>Actinomycetes</taxon>
        <taxon>Micrococcales</taxon>
        <taxon>Micrococcaceae</taxon>
        <taxon>Yaniella</taxon>
    </lineage>
</organism>
<evidence type="ECO:0000313" key="7">
    <source>
        <dbReference type="EMBL" id="GAA2042024.1"/>
    </source>
</evidence>
<dbReference type="RefSeq" id="WP_343958839.1">
    <property type="nucleotide sequence ID" value="NZ_BAAAMN010000048.1"/>
</dbReference>
<feature type="transmembrane region" description="Helical" evidence="5">
    <location>
        <begin position="148"/>
        <end position="169"/>
    </location>
</feature>
<dbReference type="SUPFAM" id="SSF55874">
    <property type="entry name" value="ATPase domain of HSP90 chaperone/DNA topoisomerase II/histidine kinase"/>
    <property type="match status" value="1"/>
</dbReference>
<dbReference type="Pfam" id="PF02518">
    <property type="entry name" value="HATPase_c"/>
    <property type="match status" value="1"/>
</dbReference>
<evidence type="ECO:0000259" key="6">
    <source>
        <dbReference type="PROSITE" id="PS50109"/>
    </source>
</evidence>
<protein>
    <submittedName>
        <fullName evidence="7">Sensor histidine kinase</fullName>
    </submittedName>
</protein>
<dbReference type="Pfam" id="PF07730">
    <property type="entry name" value="HisKA_3"/>
    <property type="match status" value="1"/>
</dbReference>
<keyword evidence="2 7" id="KW-0418">Kinase</keyword>
<dbReference type="Proteomes" id="UP001501461">
    <property type="component" value="Unassembled WGS sequence"/>
</dbReference>
<reference evidence="7 8" key="1">
    <citation type="journal article" date="2019" name="Int. J. Syst. Evol. Microbiol.">
        <title>The Global Catalogue of Microorganisms (GCM) 10K type strain sequencing project: providing services to taxonomists for standard genome sequencing and annotation.</title>
        <authorList>
            <consortium name="The Broad Institute Genomics Platform"/>
            <consortium name="The Broad Institute Genome Sequencing Center for Infectious Disease"/>
            <person name="Wu L."/>
            <person name="Ma J."/>
        </authorList>
    </citation>
    <scope>NUCLEOTIDE SEQUENCE [LARGE SCALE GENOMIC DNA]</scope>
    <source>
        <strain evidence="7 8">JCM 13595</strain>
    </source>
</reference>
<keyword evidence="8" id="KW-1185">Reference proteome</keyword>
<evidence type="ECO:0000256" key="3">
    <source>
        <dbReference type="ARBA" id="ARBA00023012"/>
    </source>
</evidence>
<keyword evidence="1" id="KW-0808">Transferase</keyword>
<evidence type="ECO:0000256" key="1">
    <source>
        <dbReference type="ARBA" id="ARBA00022679"/>
    </source>
</evidence>
<proteinExistence type="predicted"/>
<name>A0ABN2UTB4_9MICC</name>
<keyword evidence="4" id="KW-0175">Coiled coil</keyword>
<feature type="coiled-coil region" evidence="4">
    <location>
        <begin position="178"/>
        <end position="205"/>
    </location>
</feature>
<dbReference type="GO" id="GO:0016301">
    <property type="term" value="F:kinase activity"/>
    <property type="evidence" value="ECO:0007669"/>
    <property type="project" value="UniProtKB-KW"/>
</dbReference>